<dbReference type="PANTHER" id="PTHR32176:SF103">
    <property type="entry name" value="OS08G0376550 PROTEIN"/>
    <property type="match status" value="1"/>
</dbReference>
<dbReference type="AlphaFoldDB" id="A0AAD5ZLP1"/>
<keyword evidence="5 7" id="KW-0443">Lipid metabolism</keyword>
<dbReference type="Gene3D" id="3.40.1090.10">
    <property type="entry name" value="Cytosolic phospholipase A2 catalytic domain"/>
    <property type="match status" value="1"/>
</dbReference>
<dbReference type="SUPFAM" id="SSF52151">
    <property type="entry name" value="FabD/lysophospholipase-like"/>
    <property type="match status" value="1"/>
</dbReference>
<reference evidence="10 11" key="1">
    <citation type="journal article" date="2022" name="Cell">
        <title>Repeat-based holocentromeres influence genome architecture and karyotype evolution.</title>
        <authorList>
            <person name="Hofstatter P.G."/>
            <person name="Thangavel G."/>
            <person name="Lux T."/>
            <person name="Neumann P."/>
            <person name="Vondrak T."/>
            <person name="Novak P."/>
            <person name="Zhang M."/>
            <person name="Costa L."/>
            <person name="Castellani M."/>
            <person name="Scott A."/>
            <person name="Toegelov H."/>
            <person name="Fuchs J."/>
            <person name="Mata-Sucre Y."/>
            <person name="Dias Y."/>
            <person name="Vanzela A.L.L."/>
            <person name="Huettel B."/>
            <person name="Almeida C.C.S."/>
            <person name="Simkova H."/>
            <person name="Souza G."/>
            <person name="Pedrosa-Harand A."/>
            <person name="Macas J."/>
            <person name="Mayer K.F.X."/>
            <person name="Houben A."/>
            <person name="Marques A."/>
        </authorList>
    </citation>
    <scope>NUCLEOTIDE SEQUENCE [LARGE SCALE GENOMIC DNA]</scope>
    <source>
        <strain evidence="10">RhyTen1mFocal</strain>
    </source>
</reference>
<feature type="active site" description="Proton acceptor" evidence="7">
    <location>
        <position position="219"/>
    </location>
</feature>
<sequence>MESNEDMSNSMPAMPPPSMGNTVTILSIDGGGIRGLIPGTILAYLESKLQELDGPDARLADYFDVIAGTSTGGLIATMLTAPDKQNRPVFSAKEINQFYVDNSPGIFPQKSAPFGKAATLIHSIKGPKYNGNYLHSIIQKLLGETTISETLTNLVVPTFDIKSLEPIIFTTIDGKTKPLKNALLSDVCISTSAAPTFLPGHYFQTKDSQGNIREFNLIDGGLAANNPTLVAISHITQQIFMKNPDFALTTPMDYGKFIVISLGTGNSKEEGNYNAKDSAKWGALEWLFNKGMTPLVNIFFHATSAIVDANLSVFFQTLNSHENYLRIQTDSLMGDTASVDISTQKNLQDLIQIGKDLLKKSVAQVNVETGVYEPVDGKGTNEEALALFAKRLSDERKQRMANMNK</sequence>
<keyword evidence="2 7" id="KW-0378">Hydrolase</keyword>
<comment type="similarity">
    <text evidence="1 8">Belongs to the patatin family.</text>
</comment>
<name>A0AAD5ZLP1_9POAL</name>
<evidence type="ECO:0000313" key="11">
    <source>
        <dbReference type="Proteomes" id="UP001210211"/>
    </source>
</evidence>
<keyword evidence="4 7" id="KW-0442">Lipid degradation</keyword>
<evidence type="ECO:0000256" key="8">
    <source>
        <dbReference type="RuleBase" id="RU361262"/>
    </source>
</evidence>
<dbReference type="PANTHER" id="PTHR32176">
    <property type="entry name" value="XYLOSE ISOMERASE"/>
    <property type="match status" value="1"/>
</dbReference>
<feature type="short sequence motif" description="GXSXG" evidence="7">
    <location>
        <begin position="68"/>
        <end position="72"/>
    </location>
</feature>
<dbReference type="GO" id="GO:0006952">
    <property type="term" value="P:defense response"/>
    <property type="evidence" value="ECO:0007669"/>
    <property type="project" value="UniProtKB-KW"/>
</dbReference>
<evidence type="ECO:0000256" key="6">
    <source>
        <dbReference type="ARBA" id="ARBA00025642"/>
    </source>
</evidence>
<comment type="domain">
    <text evidence="8">The nitrogen atoms of the two glycine residues in the GGXR motif define the oxyanion hole, and stabilize the oxyanion that forms during the nucleophilic attack by the catalytic serine during substrate cleavage.</text>
</comment>
<comment type="function">
    <text evidence="6">Possesses non-specific lipolytic acyl hydrolase (LAH) activity. Hydrolyzes phospholipids as well as galactolipids. May play a role in disease resistance.</text>
</comment>
<organism evidence="10 11">
    <name type="scientific">Rhynchospora tenuis</name>
    <dbReference type="NCBI Taxonomy" id="198213"/>
    <lineage>
        <taxon>Eukaryota</taxon>
        <taxon>Viridiplantae</taxon>
        <taxon>Streptophyta</taxon>
        <taxon>Embryophyta</taxon>
        <taxon>Tracheophyta</taxon>
        <taxon>Spermatophyta</taxon>
        <taxon>Magnoliopsida</taxon>
        <taxon>Liliopsida</taxon>
        <taxon>Poales</taxon>
        <taxon>Cyperaceae</taxon>
        <taxon>Cyperoideae</taxon>
        <taxon>Rhynchosporeae</taxon>
        <taxon>Rhynchospora</taxon>
    </lineage>
</organism>
<evidence type="ECO:0000256" key="3">
    <source>
        <dbReference type="ARBA" id="ARBA00022821"/>
    </source>
</evidence>
<keyword evidence="3" id="KW-0611">Plant defense</keyword>
<feature type="short sequence motif" description="DGA/G" evidence="7">
    <location>
        <begin position="219"/>
        <end position="221"/>
    </location>
</feature>
<dbReference type="GO" id="GO:0047372">
    <property type="term" value="F:monoacylglycerol lipase activity"/>
    <property type="evidence" value="ECO:0007669"/>
    <property type="project" value="TreeGrafter"/>
</dbReference>
<comment type="function">
    <text evidence="8">Lipolytic acyl hydrolase (LAH).</text>
</comment>
<dbReference type="GO" id="GO:0004620">
    <property type="term" value="F:phospholipase activity"/>
    <property type="evidence" value="ECO:0007669"/>
    <property type="project" value="TreeGrafter"/>
</dbReference>
<dbReference type="Pfam" id="PF01734">
    <property type="entry name" value="Patatin"/>
    <property type="match status" value="1"/>
</dbReference>
<dbReference type="EMBL" id="JAMRDG010000001">
    <property type="protein sequence ID" value="KAJ3700125.1"/>
    <property type="molecule type" value="Genomic_DNA"/>
</dbReference>
<accession>A0AAD5ZLP1</accession>
<dbReference type="Proteomes" id="UP001210211">
    <property type="component" value="Unassembled WGS sequence"/>
</dbReference>
<proteinExistence type="inferred from homology"/>
<keyword evidence="11" id="KW-1185">Reference proteome</keyword>
<dbReference type="CDD" id="cd07214">
    <property type="entry name" value="Pat17_isozyme_like"/>
    <property type="match status" value="1"/>
</dbReference>
<dbReference type="GO" id="GO:0016042">
    <property type="term" value="P:lipid catabolic process"/>
    <property type="evidence" value="ECO:0007669"/>
    <property type="project" value="UniProtKB-UniRule"/>
</dbReference>
<feature type="domain" description="PNPLA" evidence="9">
    <location>
        <begin position="26"/>
        <end position="232"/>
    </location>
</feature>
<dbReference type="EC" id="3.1.1.-" evidence="8"/>
<dbReference type="FunFam" id="3.40.1090.10:FF:000005">
    <property type="entry name" value="Patatin"/>
    <property type="match status" value="1"/>
</dbReference>
<feature type="short sequence motif" description="GXGXXG" evidence="7">
    <location>
        <begin position="30"/>
        <end position="35"/>
    </location>
</feature>
<evidence type="ECO:0000313" key="10">
    <source>
        <dbReference type="EMBL" id="KAJ3700125.1"/>
    </source>
</evidence>
<dbReference type="InterPro" id="IPR016035">
    <property type="entry name" value="Acyl_Trfase/lysoPLipase"/>
</dbReference>
<dbReference type="InterPro" id="IPR002641">
    <property type="entry name" value="PNPLA_dom"/>
</dbReference>
<evidence type="ECO:0000259" key="9">
    <source>
        <dbReference type="PROSITE" id="PS51635"/>
    </source>
</evidence>
<comment type="caution">
    <text evidence="10">The sequence shown here is derived from an EMBL/GenBank/DDBJ whole genome shotgun (WGS) entry which is preliminary data.</text>
</comment>
<evidence type="ECO:0000256" key="7">
    <source>
        <dbReference type="PROSITE-ProRule" id="PRU01161"/>
    </source>
</evidence>
<evidence type="ECO:0000256" key="2">
    <source>
        <dbReference type="ARBA" id="ARBA00022801"/>
    </source>
</evidence>
<evidence type="ECO:0000256" key="4">
    <source>
        <dbReference type="ARBA" id="ARBA00022963"/>
    </source>
</evidence>
<dbReference type="PROSITE" id="PS51635">
    <property type="entry name" value="PNPLA"/>
    <property type="match status" value="1"/>
</dbReference>
<protein>
    <recommendedName>
        <fullName evidence="8">Patatin</fullName>
        <ecNumber evidence="8">3.1.1.-</ecNumber>
    </recommendedName>
</protein>
<feature type="active site" description="Nucleophile" evidence="7">
    <location>
        <position position="70"/>
    </location>
</feature>
<evidence type="ECO:0000256" key="1">
    <source>
        <dbReference type="ARBA" id="ARBA00010240"/>
    </source>
</evidence>
<evidence type="ECO:0000256" key="5">
    <source>
        <dbReference type="ARBA" id="ARBA00023098"/>
    </source>
</evidence>
<gene>
    <name evidence="10" type="ORF">LUZ61_003830</name>
</gene>